<sequence length="290" mass="32290">EGGSYPLTRAGCWKCPPFSRLSLVIVLGFGFGASQRDAYGFTMHCSQKCKHSASDRQPNPVFTSATNREARSALKCEYVRKIAADACMVGSLPTPQSTRVPPGLIRANEFYPCTYTTSSGYSGMKIYPYSDYRLCECAADLRWSRQQKHLQDQAVCACANSHQPLEHLLPPQAPASRQSTSLSAVPRQYPQHYIRQTSVGAGSEVVLRHHPHHHNQHHLSRRDRSLLTTSMLVAPPSSSQIQHIQNPTAVAYHQQHPHRQSLPPVIGGDQQRFEPTAAVYAAMLKEVHIR</sequence>
<accession>A0A5K3EH00</accession>
<evidence type="ECO:0000313" key="1">
    <source>
        <dbReference type="WBParaSite" id="MCU_000462-RB"/>
    </source>
</evidence>
<name>A0A5K3EH00_MESCO</name>
<dbReference type="WBParaSite" id="MCU_000462-RB">
    <property type="protein sequence ID" value="MCU_000462-RB"/>
    <property type="gene ID" value="MCU_000462"/>
</dbReference>
<organism evidence="1">
    <name type="scientific">Mesocestoides corti</name>
    <name type="common">Flatworm</name>
    <dbReference type="NCBI Taxonomy" id="53468"/>
    <lineage>
        <taxon>Eukaryota</taxon>
        <taxon>Metazoa</taxon>
        <taxon>Spiralia</taxon>
        <taxon>Lophotrochozoa</taxon>
        <taxon>Platyhelminthes</taxon>
        <taxon>Cestoda</taxon>
        <taxon>Eucestoda</taxon>
        <taxon>Cyclophyllidea</taxon>
        <taxon>Mesocestoididae</taxon>
        <taxon>Mesocestoides</taxon>
    </lineage>
</organism>
<dbReference type="AlphaFoldDB" id="A0A5K3EH00"/>
<reference evidence="1" key="1">
    <citation type="submission" date="2019-11" db="UniProtKB">
        <authorList>
            <consortium name="WormBaseParasite"/>
        </authorList>
    </citation>
    <scope>IDENTIFICATION</scope>
</reference>
<proteinExistence type="predicted"/>
<protein>
    <submittedName>
        <fullName evidence="1">Ada_Zn_binding domain-containing protein</fullName>
    </submittedName>
</protein>